<evidence type="ECO:0000256" key="1">
    <source>
        <dbReference type="ARBA" id="ARBA00007068"/>
    </source>
</evidence>
<gene>
    <name evidence="3" type="ORF">C1637_19690</name>
    <name evidence="2" type="ORF">EG342_15135</name>
</gene>
<dbReference type="Pfam" id="PF03576">
    <property type="entry name" value="Peptidase_S58"/>
    <property type="match status" value="1"/>
</dbReference>
<evidence type="ECO:0000313" key="3">
    <source>
        <dbReference type="EMBL" id="PNW11979.1"/>
    </source>
</evidence>
<dbReference type="SUPFAM" id="SSF56266">
    <property type="entry name" value="DmpA/ArgJ-like"/>
    <property type="match status" value="1"/>
</dbReference>
<evidence type="ECO:0000313" key="2">
    <source>
        <dbReference type="EMBL" id="AZA83131.1"/>
    </source>
</evidence>
<keyword evidence="5" id="KW-1185">Reference proteome</keyword>
<evidence type="ECO:0000313" key="4">
    <source>
        <dbReference type="Proteomes" id="UP000236262"/>
    </source>
</evidence>
<dbReference type="AlphaFoldDB" id="A0A3G6RN48"/>
<dbReference type="InterPro" id="IPR005321">
    <property type="entry name" value="Peptidase_S58_DmpA"/>
</dbReference>
<keyword evidence="3" id="KW-0378">Hydrolase</keyword>
<reference evidence="2 5" key="2">
    <citation type="submission" date="2018-11" db="EMBL/GenBank/DDBJ databases">
        <title>Proposal to divide the Flavobacteriaceae and reorganize its genera based on Amino Acid Identity values calculated from whole genome sequences.</title>
        <authorList>
            <person name="Nicholson A.C."/>
            <person name="Gulvik C.A."/>
            <person name="Whitney A.M."/>
            <person name="Humrighouse B.W."/>
            <person name="Bell M."/>
            <person name="Holmes B."/>
            <person name="Steigerwalt A.G."/>
            <person name="Villarma A."/>
            <person name="Sheth M."/>
            <person name="Batra D."/>
            <person name="Pryor J."/>
            <person name="Bernardet J.-F."/>
            <person name="Hugo C."/>
            <person name="Kampfer P."/>
            <person name="Newman J."/>
            <person name="McQuiston J.R."/>
        </authorList>
    </citation>
    <scope>NUCLEOTIDE SEQUENCE [LARGE SCALE GENOMIC DNA]</scope>
    <source>
        <strain evidence="2 5">KC_1864</strain>
    </source>
</reference>
<keyword evidence="3" id="KW-0031">Aminopeptidase</keyword>
<dbReference type="EMBL" id="CP033924">
    <property type="protein sequence ID" value="AZA83131.1"/>
    <property type="molecule type" value="Genomic_DNA"/>
</dbReference>
<protein>
    <submittedName>
        <fullName evidence="3">Aminopeptidase</fullName>
    </submittedName>
    <submittedName>
        <fullName evidence="2">S58 family peptidase</fullName>
    </submittedName>
</protein>
<sequence length="387" mass="42297">MKNLILFYLLIYMQLFIFGQKPRARDIGIPFSGTIGKFNAITDVKGVEVGYSTIISGQGKNNIGKGPVRTGVTTILPRGRNNNPVFANWYSLNGNGEMTGTTWVTESGFLETPIMITNTNSVGIVRDAVLKWFIDKHWYKEDWWYTYPVVAETYDGFLNDIYGFQIQEKNVYEALNTAKSGKLQEGNVGGGTGMMCLGFKGGTGTSSRIVKIGDDEYTVGALVQTNFGRKESLTISGVPIGKELDDTIGSELKLPSQSYRKEGDGSIIVVIATDAPLLPHQLKRIASRVPLGIGKVGGYGMNSSGDIFIAFSTANPEAFQRKDLSTVKSLPNDSMDPLFEATVQAVEESIINAMIAAETMEGVNGNKSYALPHQTVIDILKKYKRIP</sequence>
<dbReference type="Proteomes" id="UP000236262">
    <property type="component" value="Unassembled WGS sequence"/>
</dbReference>
<comment type="similarity">
    <text evidence="1">Belongs to the peptidase S58 family.</text>
</comment>
<keyword evidence="3" id="KW-0645">Protease</keyword>
<dbReference type="KEGG" id="clac:EG342_15135"/>
<dbReference type="FunFam" id="3.60.70.12:FF:000004">
    <property type="entry name" value="Beta-peptidyl aminopeptidase BapA"/>
    <property type="match status" value="1"/>
</dbReference>
<dbReference type="Proteomes" id="UP000279972">
    <property type="component" value="Chromosome"/>
</dbReference>
<dbReference type="EMBL" id="PPEH01000009">
    <property type="protein sequence ID" value="PNW11979.1"/>
    <property type="molecule type" value="Genomic_DNA"/>
</dbReference>
<dbReference type="PANTHER" id="PTHR36512:SF3">
    <property type="entry name" value="BLR5678 PROTEIN"/>
    <property type="match status" value="1"/>
</dbReference>
<dbReference type="OrthoDB" id="9770388at2"/>
<dbReference type="GO" id="GO:0004177">
    <property type="term" value="F:aminopeptidase activity"/>
    <property type="evidence" value="ECO:0007669"/>
    <property type="project" value="UniProtKB-KW"/>
</dbReference>
<name>A0A3G6RN48_CHRLC</name>
<evidence type="ECO:0000313" key="5">
    <source>
        <dbReference type="Proteomes" id="UP000279972"/>
    </source>
</evidence>
<dbReference type="RefSeq" id="WP_103293367.1">
    <property type="nucleotide sequence ID" value="NZ_CP033925.1"/>
</dbReference>
<organism evidence="3 4">
    <name type="scientific">Chryseobacterium lactis</name>
    <dbReference type="NCBI Taxonomy" id="1241981"/>
    <lineage>
        <taxon>Bacteria</taxon>
        <taxon>Pseudomonadati</taxon>
        <taxon>Bacteroidota</taxon>
        <taxon>Flavobacteriia</taxon>
        <taxon>Flavobacteriales</taxon>
        <taxon>Weeksellaceae</taxon>
        <taxon>Chryseobacterium group</taxon>
        <taxon>Chryseobacterium</taxon>
    </lineage>
</organism>
<accession>A0A3G6RN48</accession>
<dbReference type="CDD" id="cd02253">
    <property type="entry name" value="DmpA"/>
    <property type="match status" value="1"/>
</dbReference>
<dbReference type="PANTHER" id="PTHR36512">
    <property type="entry name" value="D-AMINOPEPTIDASE"/>
    <property type="match status" value="1"/>
</dbReference>
<proteinExistence type="inferred from homology"/>
<dbReference type="Gene3D" id="3.60.70.12">
    <property type="entry name" value="L-amino peptidase D-ALA esterase/amidase"/>
    <property type="match status" value="1"/>
</dbReference>
<dbReference type="InterPro" id="IPR016117">
    <property type="entry name" value="ArgJ-like_dom_sf"/>
</dbReference>
<reference evidence="3 4" key="1">
    <citation type="submission" date="2018-01" db="EMBL/GenBank/DDBJ databases">
        <title>Draft genome sequences of Chryseobacterium lactis NCTC11390, Chryseobacterium oncorhynchi 701B-08, and Chryseobacterium viscerum 687B-08.</title>
        <authorList>
            <person name="Jeong J.-J."/>
            <person name="Lee Y.J."/>
            <person name="Park B."/>
            <person name="Choi I.-G."/>
            <person name="Kim K.D."/>
        </authorList>
    </citation>
    <scope>NUCLEOTIDE SEQUENCE [LARGE SCALE GENOMIC DNA]</scope>
    <source>
        <strain evidence="3 4">NCTC11390</strain>
    </source>
</reference>